<proteinExistence type="predicted"/>
<dbReference type="AlphaFoldDB" id="A0A7S2U4T9"/>
<accession>A0A7S2U4T9</accession>
<evidence type="ECO:0000259" key="1">
    <source>
        <dbReference type="Pfam" id="PF03457"/>
    </source>
</evidence>
<name>A0A7S2U4T9_9STRA</name>
<feature type="domain" description="Helicase-associated" evidence="1">
    <location>
        <begin position="72"/>
        <end position="139"/>
    </location>
</feature>
<reference evidence="2" key="1">
    <citation type="submission" date="2021-01" db="EMBL/GenBank/DDBJ databases">
        <authorList>
            <person name="Corre E."/>
            <person name="Pelletier E."/>
            <person name="Niang G."/>
            <person name="Scheremetjew M."/>
            <person name="Finn R."/>
            <person name="Kale V."/>
            <person name="Holt S."/>
            <person name="Cochrane G."/>
            <person name="Meng A."/>
            <person name="Brown T."/>
            <person name="Cohen L."/>
        </authorList>
    </citation>
    <scope>NUCLEOTIDE SEQUENCE</scope>
    <source>
        <strain evidence="2">CCMP2084</strain>
    </source>
</reference>
<sequence>MMTAAVSFKQVEEAPASSMVQLVNHAIANYQASMTTLAVPSSTAHPMSYTTSPNKLHVQNDHDCWDNLDYNEAIWELRFEELCQYQREHGDCMVPARYRTNPQLGHWVMTQRSHYQLLQKVKPCSITPERVRRLENISFPWRIRLMPEKVWQTRYAQLSEYRETYGDCLVPQRFHPNPQLGFWVNTQRRHYKLMKEGKKSCMTQERIQMLEASGFIWMTGYRIKRHIHQEKKIHGIGERRLRLFDSRRQ</sequence>
<feature type="domain" description="Helicase-associated" evidence="1">
    <location>
        <begin position="148"/>
        <end position="215"/>
    </location>
</feature>
<dbReference type="Pfam" id="PF03457">
    <property type="entry name" value="HA"/>
    <property type="match status" value="2"/>
</dbReference>
<dbReference type="EMBL" id="HBHQ01000610">
    <property type="protein sequence ID" value="CAD9808559.1"/>
    <property type="molecule type" value="Transcribed_RNA"/>
</dbReference>
<organism evidence="2">
    <name type="scientific">Attheya septentrionalis</name>
    <dbReference type="NCBI Taxonomy" id="420275"/>
    <lineage>
        <taxon>Eukaryota</taxon>
        <taxon>Sar</taxon>
        <taxon>Stramenopiles</taxon>
        <taxon>Ochrophyta</taxon>
        <taxon>Bacillariophyta</taxon>
        <taxon>Coscinodiscophyceae</taxon>
        <taxon>Chaetocerotophycidae</taxon>
        <taxon>Chaetocerotales</taxon>
        <taxon>Attheyaceae</taxon>
        <taxon>Attheya</taxon>
    </lineage>
</organism>
<dbReference type="InterPro" id="IPR005114">
    <property type="entry name" value="Helicase_assoc"/>
</dbReference>
<dbReference type="Gene3D" id="6.10.140.530">
    <property type="match status" value="2"/>
</dbReference>
<dbReference type="PANTHER" id="PTHR33418">
    <property type="entry name" value="HELICASE-ASSOCIATED"/>
    <property type="match status" value="1"/>
</dbReference>
<dbReference type="PANTHER" id="PTHR33418:SF1">
    <property type="entry name" value="HELICASE-ASSOCIATED DOMAIN-CONTAINING PROTEIN"/>
    <property type="match status" value="1"/>
</dbReference>
<gene>
    <name evidence="2" type="ORF">ASEP1449_LOCUS381</name>
</gene>
<evidence type="ECO:0000313" key="2">
    <source>
        <dbReference type="EMBL" id="CAD9808559.1"/>
    </source>
</evidence>
<protein>
    <recommendedName>
        <fullName evidence="1">Helicase-associated domain-containing protein</fullName>
    </recommendedName>
</protein>